<keyword evidence="6 7" id="KW-0472">Membrane</keyword>
<dbReference type="KEGG" id="acel:acsn021_04300"/>
<dbReference type="GO" id="GO:0055085">
    <property type="term" value="P:transmembrane transport"/>
    <property type="evidence" value="ECO:0007669"/>
    <property type="project" value="InterPro"/>
</dbReference>
<dbReference type="Gene3D" id="1.10.3720.10">
    <property type="entry name" value="MetI-like"/>
    <property type="match status" value="1"/>
</dbReference>
<evidence type="ECO:0000259" key="8">
    <source>
        <dbReference type="PROSITE" id="PS50928"/>
    </source>
</evidence>
<dbReference type="AlphaFoldDB" id="A0A6S6R0U7"/>
<dbReference type="Proteomes" id="UP000515561">
    <property type="component" value="Chromosome"/>
</dbReference>
<sequence length="295" mass="32681">MQIQKRKKLYISDVMIYLTAVLLMLLCLLPLLNVVATSFSSSAAATAGKVGILPVGFTLNAYRKILDDQQFWRSFMISVIRVVLGTILNLVLVITMAYPLSKSRREFHSQGIYIKFVLFAMLFNGGMVPLFMVVNKLGLLNSIWALILPGAVGVGNVILLMNFFRSVPKSLEEAAEIDGANPLQILINIFLPASKPCLATICLFSIVGHWNDYFSGILYISKTSNYPLQTYIQLISAAFDLSKVTDIEKLKQYLSISTRTLNSAKIVISVIPLLIIYPALQKYFTTGLVVGAVKE</sequence>
<evidence type="ECO:0000256" key="2">
    <source>
        <dbReference type="ARBA" id="ARBA00022448"/>
    </source>
</evidence>
<dbReference type="InterPro" id="IPR000515">
    <property type="entry name" value="MetI-like"/>
</dbReference>
<evidence type="ECO:0000256" key="3">
    <source>
        <dbReference type="ARBA" id="ARBA00022475"/>
    </source>
</evidence>
<keyword evidence="3" id="KW-1003">Cell membrane</keyword>
<name>A0A6S6R0U7_9FIRM</name>
<keyword evidence="2 7" id="KW-0813">Transport</keyword>
<dbReference type="Pfam" id="PF00528">
    <property type="entry name" value="BPD_transp_1"/>
    <property type="match status" value="1"/>
</dbReference>
<organism evidence="9 10">
    <name type="scientific">Anaerocolumna cellulosilytica</name>
    <dbReference type="NCBI Taxonomy" id="433286"/>
    <lineage>
        <taxon>Bacteria</taxon>
        <taxon>Bacillati</taxon>
        <taxon>Bacillota</taxon>
        <taxon>Clostridia</taxon>
        <taxon>Lachnospirales</taxon>
        <taxon>Lachnospiraceae</taxon>
        <taxon>Anaerocolumna</taxon>
    </lineage>
</organism>
<dbReference type="GO" id="GO:0005886">
    <property type="term" value="C:plasma membrane"/>
    <property type="evidence" value="ECO:0007669"/>
    <property type="project" value="UniProtKB-SubCell"/>
</dbReference>
<dbReference type="PANTHER" id="PTHR43744:SF9">
    <property type="entry name" value="POLYGALACTURONAN_RHAMNOGALACTURONAN TRANSPORT SYSTEM PERMEASE PROTEIN YTCP"/>
    <property type="match status" value="1"/>
</dbReference>
<dbReference type="PROSITE" id="PS50928">
    <property type="entry name" value="ABC_TM1"/>
    <property type="match status" value="1"/>
</dbReference>
<dbReference type="CDD" id="cd06261">
    <property type="entry name" value="TM_PBP2"/>
    <property type="match status" value="1"/>
</dbReference>
<dbReference type="InterPro" id="IPR035906">
    <property type="entry name" value="MetI-like_sf"/>
</dbReference>
<dbReference type="EMBL" id="AP023367">
    <property type="protein sequence ID" value="BCJ92861.1"/>
    <property type="molecule type" value="Genomic_DNA"/>
</dbReference>
<dbReference type="PANTHER" id="PTHR43744">
    <property type="entry name" value="ABC TRANSPORTER PERMEASE PROTEIN MG189-RELATED-RELATED"/>
    <property type="match status" value="1"/>
</dbReference>
<evidence type="ECO:0000313" key="9">
    <source>
        <dbReference type="EMBL" id="BCJ92861.1"/>
    </source>
</evidence>
<comment type="subcellular location">
    <subcellularLocation>
        <location evidence="1 7">Cell membrane</location>
        <topology evidence="1 7">Multi-pass membrane protein</topology>
    </subcellularLocation>
</comment>
<gene>
    <name evidence="9" type="ORF">acsn021_04300</name>
</gene>
<reference evidence="9 10" key="1">
    <citation type="journal article" date="2016" name="Int. J. Syst. Evol. Microbiol.">
        <title>Descriptions of Anaerotaenia torta gen. nov., sp. nov. and Anaerocolumna cellulosilytica gen. nov., sp. nov. isolated from a methanogenic reactor of cattle waste.</title>
        <authorList>
            <person name="Uek A."/>
            <person name="Ohtaki Y."/>
            <person name="Kaku N."/>
            <person name="Ueki K."/>
        </authorList>
    </citation>
    <scope>NUCLEOTIDE SEQUENCE [LARGE SCALE GENOMIC DNA]</scope>
    <source>
        <strain evidence="9 10">SN021</strain>
    </source>
</reference>
<accession>A0A6S6R0U7</accession>
<evidence type="ECO:0000256" key="1">
    <source>
        <dbReference type="ARBA" id="ARBA00004651"/>
    </source>
</evidence>
<feature type="transmembrane region" description="Helical" evidence="7">
    <location>
        <begin position="263"/>
        <end position="280"/>
    </location>
</feature>
<evidence type="ECO:0000256" key="5">
    <source>
        <dbReference type="ARBA" id="ARBA00022989"/>
    </source>
</evidence>
<evidence type="ECO:0000256" key="4">
    <source>
        <dbReference type="ARBA" id="ARBA00022692"/>
    </source>
</evidence>
<dbReference type="SUPFAM" id="SSF161098">
    <property type="entry name" value="MetI-like"/>
    <property type="match status" value="1"/>
</dbReference>
<keyword evidence="4 7" id="KW-0812">Transmembrane</keyword>
<evidence type="ECO:0000256" key="7">
    <source>
        <dbReference type="RuleBase" id="RU363032"/>
    </source>
</evidence>
<feature type="transmembrane region" description="Helical" evidence="7">
    <location>
        <begin position="112"/>
        <end position="131"/>
    </location>
</feature>
<proteinExistence type="inferred from homology"/>
<evidence type="ECO:0000256" key="6">
    <source>
        <dbReference type="ARBA" id="ARBA00023136"/>
    </source>
</evidence>
<feature type="transmembrane region" description="Helical" evidence="7">
    <location>
        <begin position="143"/>
        <end position="164"/>
    </location>
</feature>
<keyword evidence="5 7" id="KW-1133">Transmembrane helix</keyword>
<keyword evidence="10" id="KW-1185">Reference proteome</keyword>
<protein>
    <submittedName>
        <fullName evidence="9">ABC transporter permease</fullName>
    </submittedName>
</protein>
<evidence type="ECO:0000313" key="10">
    <source>
        <dbReference type="Proteomes" id="UP000515561"/>
    </source>
</evidence>
<comment type="similarity">
    <text evidence="7">Belongs to the binding-protein-dependent transport system permease family.</text>
</comment>
<feature type="domain" description="ABC transmembrane type-1" evidence="8">
    <location>
        <begin position="71"/>
        <end position="279"/>
    </location>
</feature>
<feature type="transmembrane region" description="Helical" evidence="7">
    <location>
        <begin position="185"/>
        <end position="206"/>
    </location>
</feature>
<dbReference type="RefSeq" id="WP_184092723.1">
    <property type="nucleotide sequence ID" value="NZ_AP023367.1"/>
</dbReference>
<feature type="transmembrane region" description="Helical" evidence="7">
    <location>
        <begin position="71"/>
        <end position="100"/>
    </location>
</feature>